<organism evidence="2 3">
    <name type="scientific">Candidatus Caccopulliclostridium gallistercoris</name>
    <dbReference type="NCBI Taxonomy" id="2840719"/>
    <lineage>
        <taxon>Bacteria</taxon>
        <taxon>Bacillati</taxon>
        <taxon>Bacillota</taxon>
        <taxon>Clostridia</taxon>
        <taxon>Candidatus Caccopulliclostridium</taxon>
    </lineage>
</organism>
<dbReference type="Gene3D" id="3.60.15.10">
    <property type="entry name" value="Ribonuclease Z/Hydroxyacylglutathione hydrolase-like"/>
    <property type="match status" value="1"/>
</dbReference>
<proteinExistence type="predicted"/>
<reference evidence="2" key="1">
    <citation type="submission" date="2020-10" db="EMBL/GenBank/DDBJ databases">
        <authorList>
            <person name="Gilroy R."/>
        </authorList>
    </citation>
    <scope>NUCLEOTIDE SEQUENCE</scope>
    <source>
        <strain evidence="2">CHK186-9395</strain>
    </source>
</reference>
<dbReference type="AlphaFoldDB" id="A0A9D1NE47"/>
<reference evidence="2" key="2">
    <citation type="journal article" date="2021" name="PeerJ">
        <title>Extensive microbial diversity within the chicken gut microbiome revealed by metagenomics and culture.</title>
        <authorList>
            <person name="Gilroy R."/>
            <person name="Ravi A."/>
            <person name="Getino M."/>
            <person name="Pursley I."/>
            <person name="Horton D.L."/>
            <person name="Alikhan N.F."/>
            <person name="Baker D."/>
            <person name="Gharbi K."/>
            <person name="Hall N."/>
            <person name="Watson M."/>
            <person name="Adriaenssens E.M."/>
            <person name="Foster-Nyarko E."/>
            <person name="Jarju S."/>
            <person name="Secka A."/>
            <person name="Antonio M."/>
            <person name="Oren A."/>
            <person name="Chaudhuri R.R."/>
            <person name="La Ragione R."/>
            <person name="Hildebrand F."/>
            <person name="Pallen M.J."/>
        </authorList>
    </citation>
    <scope>NUCLEOTIDE SEQUENCE</scope>
    <source>
        <strain evidence="2">CHK186-9395</strain>
    </source>
</reference>
<dbReference type="InterPro" id="IPR036866">
    <property type="entry name" value="RibonucZ/Hydroxyglut_hydro"/>
</dbReference>
<sequence length="259" mass="28617">MRICNLSSGSDGNLTYIECGNTKVLVDDGLSSKETIKRLILLGVSPLDINAVLVTHEHSDHIKGIDNFCSKYNIPVYVHEDGLKPLENKLTKHIRIIPFKDTGFEIDELGVQSFAVPHDVVRCTGYSFYENQKKISIVTDLGHTTSEIINNLAGSTLVYLEANHDVQRLLNNPRYPSLLKSRILGERGHLSNNASAETIYELLKSGTRQVVLSHLSTENNTPTLAYESVKSALEEHGVIEGTHIKIDVATVNPGAIFKL</sequence>
<feature type="domain" description="Metallo-beta-lactamase" evidence="1">
    <location>
        <begin position="11"/>
        <end position="189"/>
    </location>
</feature>
<accession>A0A9D1NE47</accession>
<name>A0A9D1NE47_9FIRM</name>
<dbReference type="PANTHER" id="PTHR47619">
    <property type="entry name" value="METALLO-HYDROLASE YYCJ-RELATED"/>
    <property type="match status" value="1"/>
</dbReference>
<gene>
    <name evidence="2" type="ORF">IAA62_02665</name>
</gene>
<comment type="caution">
    <text evidence="2">The sequence shown here is derived from an EMBL/GenBank/DDBJ whole genome shotgun (WGS) entry which is preliminary data.</text>
</comment>
<evidence type="ECO:0000313" key="2">
    <source>
        <dbReference type="EMBL" id="HIV01439.1"/>
    </source>
</evidence>
<dbReference type="Proteomes" id="UP000886861">
    <property type="component" value="Unassembled WGS sequence"/>
</dbReference>
<dbReference type="InterPro" id="IPR052533">
    <property type="entry name" value="WalJ/YycJ-like"/>
</dbReference>
<dbReference type="InterPro" id="IPR001279">
    <property type="entry name" value="Metallo-B-lactamas"/>
</dbReference>
<protein>
    <submittedName>
        <fullName evidence="2">MBL fold metallo-hydrolase</fullName>
    </submittedName>
</protein>
<dbReference type="PANTHER" id="PTHR47619:SF1">
    <property type="entry name" value="EXODEOXYRIBONUCLEASE WALJ"/>
    <property type="match status" value="1"/>
</dbReference>
<dbReference type="EMBL" id="DVOJ01000009">
    <property type="protein sequence ID" value="HIV01439.1"/>
    <property type="molecule type" value="Genomic_DNA"/>
</dbReference>
<dbReference type="SUPFAM" id="SSF56281">
    <property type="entry name" value="Metallo-hydrolase/oxidoreductase"/>
    <property type="match status" value="1"/>
</dbReference>
<evidence type="ECO:0000313" key="3">
    <source>
        <dbReference type="Proteomes" id="UP000886861"/>
    </source>
</evidence>
<evidence type="ECO:0000259" key="1">
    <source>
        <dbReference type="SMART" id="SM00849"/>
    </source>
</evidence>
<dbReference type="Pfam" id="PF12706">
    <property type="entry name" value="Lactamase_B_2"/>
    <property type="match status" value="1"/>
</dbReference>
<dbReference type="SMART" id="SM00849">
    <property type="entry name" value="Lactamase_B"/>
    <property type="match status" value="1"/>
</dbReference>